<evidence type="ECO:0000256" key="4">
    <source>
        <dbReference type="PROSITE-ProRule" id="PRU00510"/>
    </source>
</evidence>
<dbReference type="Gene3D" id="1.20.120.910">
    <property type="entry name" value="DksA, coiled-coil domain"/>
    <property type="match status" value="1"/>
</dbReference>
<keyword evidence="8" id="KW-1185">Reference proteome</keyword>
<feature type="region of interest" description="Disordered" evidence="5">
    <location>
        <begin position="31"/>
        <end position="54"/>
    </location>
</feature>
<dbReference type="Proteomes" id="UP000196778">
    <property type="component" value="Unassembled WGS sequence"/>
</dbReference>
<evidence type="ECO:0000313" key="7">
    <source>
        <dbReference type="EMBL" id="SJN20425.1"/>
    </source>
</evidence>
<evidence type="ECO:0000259" key="6">
    <source>
        <dbReference type="Pfam" id="PF01258"/>
    </source>
</evidence>
<dbReference type="RefSeq" id="WP_087136086.1">
    <property type="nucleotide sequence ID" value="NZ_FUKR01000014.1"/>
</dbReference>
<dbReference type="SUPFAM" id="SSF57716">
    <property type="entry name" value="Glucocorticoid receptor-like (DNA-binding domain)"/>
    <property type="match status" value="1"/>
</dbReference>
<evidence type="ECO:0000256" key="5">
    <source>
        <dbReference type="SAM" id="MobiDB-lite"/>
    </source>
</evidence>
<keyword evidence="1" id="KW-0479">Metal-binding</keyword>
<gene>
    <name evidence="7" type="ORF">FM119_02315</name>
</gene>
<keyword evidence="3" id="KW-0862">Zinc</keyword>
<feature type="zinc finger region" description="dksA C4-type" evidence="4">
    <location>
        <begin position="87"/>
        <end position="111"/>
    </location>
</feature>
<organism evidence="7 8">
    <name type="scientific">Mycetocola reblochoni REB411</name>
    <dbReference type="NCBI Taxonomy" id="1255698"/>
    <lineage>
        <taxon>Bacteria</taxon>
        <taxon>Bacillati</taxon>
        <taxon>Actinomycetota</taxon>
        <taxon>Actinomycetes</taxon>
        <taxon>Micrococcales</taxon>
        <taxon>Microbacteriaceae</taxon>
        <taxon>Mycetocola</taxon>
    </lineage>
</organism>
<evidence type="ECO:0000256" key="3">
    <source>
        <dbReference type="ARBA" id="ARBA00022833"/>
    </source>
</evidence>
<name>A0A1R4IL91_9MICO</name>
<dbReference type="OrthoDB" id="1121111at2"/>
<sequence>MTGDSREQRLVERRTSARDRLARLERQLDALRGARGAESDDDEHDPEGAPLSAEWSRLEGLRASAVDELRAIDDAVERVATGAGALCRVCGRPIPAARLEVRPEATMCVDCASRAAHG</sequence>
<dbReference type="EMBL" id="FUKR01000014">
    <property type="protein sequence ID" value="SJN20425.1"/>
    <property type="molecule type" value="Genomic_DNA"/>
</dbReference>
<protein>
    <submittedName>
        <fullName evidence="7">DnaK suppressor protein</fullName>
    </submittedName>
</protein>
<accession>A0A1R4IL91</accession>
<dbReference type="PANTHER" id="PTHR33823">
    <property type="entry name" value="RNA POLYMERASE-BINDING TRANSCRIPTION FACTOR DKSA-RELATED"/>
    <property type="match status" value="1"/>
</dbReference>
<evidence type="ECO:0000256" key="1">
    <source>
        <dbReference type="ARBA" id="ARBA00022723"/>
    </source>
</evidence>
<proteinExistence type="predicted"/>
<dbReference type="PANTHER" id="PTHR33823:SF4">
    <property type="entry name" value="GENERAL STRESS PROTEIN 16O"/>
    <property type="match status" value="1"/>
</dbReference>
<reference evidence="8" key="1">
    <citation type="submission" date="2017-02" db="EMBL/GenBank/DDBJ databases">
        <authorList>
            <person name="Dridi B."/>
        </authorList>
    </citation>
    <scope>NUCLEOTIDE SEQUENCE [LARGE SCALE GENOMIC DNA]</scope>
    <source>
        <strain evidence="8">EB411</strain>
    </source>
</reference>
<feature type="domain" description="Zinc finger DksA/TraR C4-type" evidence="6">
    <location>
        <begin position="86"/>
        <end position="115"/>
    </location>
</feature>
<dbReference type="InterPro" id="IPR020460">
    <property type="entry name" value="Znf_C4-type_bac"/>
</dbReference>
<dbReference type="GO" id="GO:0008270">
    <property type="term" value="F:zinc ion binding"/>
    <property type="evidence" value="ECO:0007669"/>
    <property type="project" value="UniProtKB-KW"/>
</dbReference>
<dbReference type="PROSITE" id="PS51128">
    <property type="entry name" value="ZF_DKSA_2"/>
    <property type="match status" value="1"/>
</dbReference>
<dbReference type="AlphaFoldDB" id="A0A1R4IL91"/>
<dbReference type="InterPro" id="IPR000962">
    <property type="entry name" value="Znf_DskA_TraR"/>
</dbReference>
<dbReference type="PRINTS" id="PR00618">
    <property type="entry name" value="DKSAZNFINGER"/>
</dbReference>
<evidence type="ECO:0000256" key="2">
    <source>
        <dbReference type="ARBA" id="ARBA00022771"/>
    </source>
</evidence>
<dbReference type="Pfam" id="PF01258">
    <property type="entry name" value="zf-dskA_traR"/>
    <property type="match status" value="1"/>
</dbReference>
<keyword evidence="2" id="KW-0863">Zinc-finger</keyword>
<evidence type="ECO:0000313" key="8">
    <source>
        <dbReference type="Proteomes" id="UP000196778"/>
    </source>
</evidence>